<evidence type="ECO:0000313" key="1">
    <source>
        <dbReference type="EMBL" id="CBY11970.1"/>
    </source>
</evidence>
<sequence>MSRFMGCRSIAVSGIAGIGIGAFQMTKNIVNAKEAEQVKAATKVYGFIGIPDTHSLETYLKWKKIQYELVDVNPLKIEELFTETDCDAKTPFDIPVMEEEGVFISGSSLIISIIESQENFASNNEFFSLEELKKRFPKIKVAWQTMESALNKFLYTQEKVMNRCWTLHPIQDKLDEDMDKETLRFHKITKRANKARTLADEGLKPLLLHSMHLDYAQSFRNTSKFYENVDLPVYSKHLTLASYAHARRSNYKDYLAGRKKVIESGEKGADHGTLMGFESEGIWNDIASKIADLAKIKSKNDYFGGKAPNFADVEIFGLLNFVEIFEPEIFERRSEHWLLIDWYRNMKKIIYDDREN</sequence>
<dbReference type="SUPFAM" id="SSF52833">
    <property type="entry name" value="Thioredoxin-like"/>
    <property type="match status" value="1"/>
</dbReference>
<dbReference type="EMBL" id="FN653101">
    <property type="protein sequence ID" value="CBY11970.1"/>
    <property type="molecule type" value="Genomic_DNA"/>
</dbReference>
<evidence type="ECO:0008006" key="3">
    <source>
        <dbReference type="Google" id="ProtNLM"/>
    </source>
</evidence>
<name>E4XQ84_OIKDI</name>
<dbReference type="OrthoDB" id="414243at2759"/>
<dbReference type="Gene3D" id="3.40.30.10">
    <property type="entry name" value="Glutaredoxin"/>
    <property type="match status" value="1"/>
</dbReference>
<dbReference type="InParanoid" id="E4XQ84"/>
<dbReference type="Proteomes" id="UP000001307">
    <property type="component" value="Unassembled WGS sequence"/>
</dbReference>
<keyword evidence="2" id="KW-1185">Reference proteome</keyword>
<dbReference type="SUPFAM" id="SSF47616">
    <property type="entry name" value="GST C-terminal domain-like"/>
    <property type="match status" value="1"/>
</dbReference>
<dbReference type="AlphaFoldDB" id="E4XQ84"/>
<proteinExistence type="predicted"/>
<gene>
    <name evidence="1" type="ORF">GSOID_T00017382001</name>
</gene>
<organism evidence="1">
    <name type="scientific">Oikopleura dioica</name>
    <name type="common">Tunicate</name>
    <dbReference type="NCBI Taxonomy" id="34765"/>
    <lineage>
        <taxon>Eukaryota</taxon>
        <taxon>Metazoa</taxon>
        <taxon>Chordata</taxon>
        <taxon>Tunicata</taxon>
        <taxon>Appendicularia</taxon>
        <taxon>Copelata</taxon>
        <taxon>Oikopleuridae</taxon>
        <taxon>Oikopleura</taxon>
    </lineage>
</organism>
<dbReference type="InterPro" id="IPR036282">
    <property type="entry name" value="Glutathione-S-Trfase_C_sf"/>
</dbReference>
<protein>
    <recommendedName>
        <fullName evidence="3">GST N-terminal domain-containing protein</fullName>
    </recommendedName>
</protein>
<reference evidence="1" key="1">
    <citation type="journal article" date="2010" name="Science">
        <title>Plasticity of animal genome architecture unmasked by rapid evolution of a pelagic tunicate.</title>
        <authorList>
            <person name="Denoeud F."/>
            <person name="Henriet S."/>
            <person name="Mungpakdee S."/>
            <person name="Aury J.M."/>
            <person name="Da Silva C."/>
            <person name="Brinkmann H."/>
            <person name="Mikhaleva J."/>
            <person name="Olsen L.C."/>
            <person name="Jubin C."/>
            <person name="Canestro C."/>
            <person name="Bouquet J.M."/>
            <person name="Danks G."/>
            <person name="Poulain J."/>
            <person name="Campsteijn C."/>
            <person name="Adamski M."/>
            <person name="Cross I."/>
            <person name="Yadetie F."/>
            <person name="Muffato M."/>
            <person name="Louis A."/>
            <person name="Butcher S."/>
            <person name="Tsagkogeorga G."/>
            <person name="Konrad A."/>
            <person name="Singh S."/>
            <person name="Jensen M.F."/>
            <person name="Cong E.H."/>
            <person name="Eikeseth-Otteraa H."/>
            <person name="Noel B."/>
            <person name="Anthouard V."/>
            <person name="Porcel B.M."/>
            <person name="Kachouri-Lafond R."/>
            <person name="Nishino A."/>
            <person name="Ugolini M."/>
            <person name="Chourrout P."/>
            <person name="Nishida H."/>
            <person name="Aasland R."/>
            <person name="Huzurbazar S."/>
            <person name="Westhof E."/>
            <person name="Delsuc F."/>
            <person name="Lehrach H."/>
            <person name="Reinhardt R."/>
            <person name="Weissenbach J."/>
            <person name="Roy S.W."/>
            <person name="Artiguenave F."/>
            <person name="Postlethwait J.H."/>
            <person name="Manak J.R."/>
            <person name="Thompson E.M."/>
            <person name="Jaillon O."/>
            <person name="Du Pasquier L."/>
            <person name="Boudinot P."/>
            <person name="Liberles D.A."/>
            <person name="Volff J.N."/>
            <person name="Philippe H."/>
            <person name="Lenhard B."/>
            <person name="Roest Crollius H."/>
            <person name="Wincker P."/>
            <person name="Chourrout D."/>
        </authorList>
    </citation>
    <scope>NUCLEOTIDE SEQUENCE [LARGE SCALE GENOMIC DNA]</scope>
</reference>
<accession>E4XQ84</accession>
<dbReference type="Gene3D" id="1.20.1050.10">
    <property type="match status" value="1"/>
</dbReference>
<dbReference type="InterPro" id="IPR036249">
    <property type="entry name" value="Thioredoxin-like_sf"/>
</dbReference>
<evidence type="ECO:0000313" key="2">
    <source>
        <dbReference type="Proteomes" id="UP000001307"/>
    </source>
</evidence>